<dbReference type="SUPFAM" id="SSF46458">
    <property type="entry name" value="Globin-like"/>
    <property type="match status" value="1"/>
</dbReference>
<dbReference type="Pfam" id="PF00042">
    <property type="entry name" value="Globin"/>
    <property type="match status" value="1"/>
</dbReference>
<feature type="domain" description="Globin" evidence="7">
    <location>
        <begin position="1"/>
        <end position="134"/>
    </location>
</feature>
<evidence type="ECO:0000256" key="4">
    <source>
        <dbReference type="ARBA" id="ARBA00022723"/>
    </source>
</evidence>
<keyword evidence="8" id="KW-0560">Oxidoreductase</keyword>
<gene>
    <name evidence="8" type="ORF">HELGO_WM2043</name>
</gene>
<dbReference type="GO" id="GO:0019825">
    <property type="term" value="F:oxygen binding"/>
    <property type="evidence" value="ECO:0007669"/>
    <property type="project" value="InterPro"/>
</dbReference>
<keyword evidence="4" id="KW-0479">Metal-binding</keyword>
<dbReference type="PANTHER" id="PTHR43396">
    <property type="entry name" value="FLAVOHEMOPROTEIN"/>
    <property type="match status" value="1"/>
</dbReference>
<evidence type="ECO:0000256" key="1">
    <source>
        <dbReference type="ARBA" id="ARBA00006401"/>
    </source>
</evidence>
<comment type="similarity">
    <text evidence="1">In the C-terminal section; belongs to the flavoprotein pyridine nucleotide cytochrome reductase family.</text>
</comment>
<dbReference type="FunFam" id="1.10.490.10:FF:000003">
    <property type="entry name" value="Flavohemoprotein"/>
    <property type="match status" value="1"/>
</dbReference>
<comment type="similarity">
    <text evidence="6">Belongs to the globin family.</text>
</comment>
<evidence type="ECO:0000256" key="6">
    <source>
        <dbReference type="RuleBase" id="RU000356"/>
    </source>
</evidence>
<dbReference type="InterPro" id="IPR009050">
    <property type="entry name" value="Globin-like_sf"/>
</dbReference>
<dbReference type="GO" id="GO:0046210">
    <property type="term" value="P:nitric oxide catabolic process"/>
    <property type="evidence" value="ECO:0007669"/>
    <property type="project" value="TreeGrafter"/>
</dbReference>
<dbReference type="Gene3D" id="1.10.490.10">
    <property type="entry name" value="Globins"/>
    <property type="match status" value="1"/>
</dbReference>
<reference evidence="8" key="1">
    <citation type="submission" date="2020-01" db="EMBL/GenBank/DDBJ databases">
        <authorList>
            <person name="Meier V. D."/>
            <person name="Meier V D."/>
        </authorList>
    </citation>
    <scope>NUCLEOTIDE SEQUENCE</scope>
    <source>
        <strain evidence="8">HLG_WM_MAG_01</strain>
    </source>
</reference>
<dbReference type="GO" id="GO:0005344">
    <property type="term" value="F:oxygen carrier activity"/>
    <property type="evidence" value="ECO:0007669"/>
    <property type="project" value="UniProtKB-KW"/>
</dbReference>
<keyword evidence="6" id="KW-0813">Transport</keyword>
<dbReference type="GO" id="GO:0008941">
    <property type="term" value="F:nitric oxide dioxygenase NAD(P)H activity"/>
    <property type="evidence" value="ECO:0007669"/>
    <property type="project" value="UniProtKB-EC"/>
</dbReference>
<dbReference type="GO" id="GO:0046872">
    <property type="term" value="F:metal ion binding"/>
    <property type="evidence" value="ECO:0007669"/>
    <property type="project" value="UniProtKB-KW"/>
</dbReference>
<name>A0A6S6UIP0_9BACT</name>
<accession>A0A6S6UIP0</accession>
<dbReference type="PROSITE" id="PS01033">
    <property type="entry name" value="GLOBIN"/>
    <property type="match status" value="1"/>
</dbReference>
<dbReference type="InterPro" id="IPR012292">
    <property type="entry name" value="Globin/Proto"/>
</dbReference>
<dbReference type="EMBL" id="CACVAS010000170">
    <property type="protein sequence ID" value="CAA6828572.1"/>
    <property type="molecule type" value="Genomic_DNA"/>
</dbReference>
<evidence type="ECO:0000256" key="3">
    <source>
        <dbReference type="ARBA" id="ARBA00022621"/>
    </source>
</evidence>
<keyword evidence="2 6" id="KW-0349">Heme</keyword>
<evidence type="ECO:0000259" key="7">
    <source>
        <dbReference type="PROSITE" id="PS01033"/>
    </source>
</evidence>
<sequence length="140" mass="15654">MNETTKAIIKSTAPVLKEHGESITTEMYKVLFSKYPQTQELFKDATADQHKKLANAVYAYAANIDKLENLSKGIEKMATVHVKTNVRPEHYPMVGDALLQAIKIVLGEGATEEVMSAWEEAYGFLAEVLIAREKEMYSSI</sequence>
<protein>
    <submittedName>
        <fullName evidence="8">Flavohemoprotein (Hemoglobin-like protein) (Flavohemoglobin) (Nitric oxide dioxygenase) (EC)</fullName>
        <ecNumber evidence="8">1.14.12.17</ecNumber>
    </submittedName>
</protein>
<dbReference type="AlphaFoldDB" id="A0A6S6UIP0"/>
<evidence type="ECO:0000256" key="2">
    <source>
        <dbReference type="ARBA" id="ARBA00022617"/>
    </source>
</evidence>
<dbReference type="GO" id="GO:0071949">
    <property type="term" value="F:FAD binding"/>
    <property type="evidence" value="ECO:0007669"/>
    <property type="project" value="TreeGrafter"/>
</dbReference>
<dbReference type="InterPro" id="IPR000971">
    <property type="entry name" value="Globin"/>
</dbReference>
<dbReference type="GO" id="GO:0020037">
    <property type="term" value="F:heme binding"/>
    <property type="evidence" value="ECO:0007669"/>
    <property type="project" value="InterPro"/>
</dbReference>
<keyword evidence="3 6" id="KW-0561">Oxygen transport</keyword>
<evidence type="ECO:0000313" key="8">
    <source>
        <dbReference type="EMBL" id="CAA6828572.1"/>
    </source>
</evidence>
<dbReference type="GO" id="GO:0071500">
    <property type="term" value="P:cellular response to nitrosative stress"/>
    <property type="evidence" value="ECO:0007669"/>
    <property type="project" value="TreeGrafter"/>
</dbReference>
<proteinExistence type="inferred from homology"/>
<keyword evidence="8" id="KW-0223">Dioxygenase</keyword>
<dbReference type="PANTHER" id="PTHR43396:SF3">
    <property type="entry name" value="FLAVOHEMOPROTEIN"/>
    <property type="match status" value="1"/>
</dbReference>
<dbReference type="EC" id="1.14.12.17" evidence="8"/>
<organism evidence="8">
    <name type="scientific">uncultured Sulfurovum sp</name>
    <dbReference type="NCBI Taxonomy" id="269237"/>
    <lineage>
        <taxon>Bacteria</taxon>
        <taxon>Pseudomonadati</taxon>
        <taxon>Campylobacterota</taxon>
        <taxon>Epsilonproteobacteria</taxon>
        <taxon>Campylobacterales</taxon>
        <taxon>Sulfurovaceae</taxon>
        <taxon>Sulfurovum</taxon>
        <taxon>environmental samples</taxon>
    </lineage>
</organism>
<keyword evidence="5" id="KW-0408">Iron</keyword>
<evidence type="ECO:0000256" key="5">
    <source>
        <dbReference type="ARBA" id="ARBA00023004"/>
    </source>
</evidence>